<feature type="region of interest" description="Disordered" evidence="1">
    <location>
        <begin position="1"/>
        <end position="31"/>
    </location>
</feature>
<protein>
    <submittedName>
        <fullName evidence="2">Unnamed protein product</fullName>
    </submittedName>
</protein>
<dbReference type="Proteomes" id="UP001165121">
    <property type="component" value="Unassembled WGS sequence"/>
</dbReference>
<gene>
    <name evidence="2" type="ORF">Pfra01_002118700</name>
</gene>
<comment type="caution">
    <text evidence="2">The sequence shown here is derived from an EMBL/GenBank/DDBJ whole genome shotgun (WGS) entry which is preliminary data.</text>
</comment>
<feature type="region of interest" description="Disordered" evidence="1">
    <location>
        <begin position="45"/>
        <end position="66"/>
    </location>
</feature>
<feature type="compositionally biased region" description="Basic and acidic residues" evidence="1">
    <location>
        <begin position="306"/>
        <end position="318"/>
    </location>
</feature>
<sequence>MTLGPSGAAMLRSRKEVPETNATPSPVPADTTTLRMQSFFDAAMERSPGRGHESVGSAHSHLSEYDPDDLNVDVPACAAVAAADSSGAGTVSATRIRISAISDLKEFSGKDHDEDRARSWFSKVKSAFVRDQAPDSEKCLVFGDLLTGPARNWYQQLSRSTRSDWKGLANSFQIQYCREAILPCAEAIGRVAAVIPARRDHVDHFIKTLDDRDLASQLALLRIPDADTFEETLRSQERAKARQGKTVYGPIRPKPKAPAGAAPSANTRAVRTIRVAANPSESDSETSGSEGVGDLRKVYLAADADQSPRSEPDRDPRRPNAKPNTHREGHQSGQPSGDEPRKPRSQCGSTKHSDLGCWQCLAREKCGKKGHPTDRCLFTCKACGEIHGAGECPLEEVYYLIRQWYTPNKHVGILPQVSSLDAAFALKVGCYIDNSQELECEDVGKNPYMTNGRTRVKLTLAGSLVYYFDVWVGPPTGGQDLILGMDFMVHAGVRLDLADGALSLPDEIRIQLAGRRLLYGEKVSQVKLDDHCNLEGGGTFEIRKGFIRSAHQKLWVTRGERWVPSVVAGLGKTRYLKITNISYQKLVLQADTRIDMWLEGGRTSNARICAGGSRRYEEWQNLAFQVTTDQMSEEELHAEPDGPQVDRPLYETPLQILRRYAEATKPIVAQVSMAPPDEAKPEPRSELVGRAGGSDRPIAGGFASEASEDAHELNRFLENPGEKHWNAGIKVVKYLLKTKNIGILYDGASSSELVAYSDADWAGNRDDRRSVSDMMIMMCGAPVVWRSTFQKTVALSSTEAEYMPLSECVKEVVWMRLLLENLGSEQTGGTLVYVDNQGAMALAKNVGYQSRTKLIDIRYHFIREKVATGEVQLKYVESMNQLADFLTKGLSTKTLRYLLERSNVTGMLDKTAN</sequence>
<dbReference type="CDD" id="cd09272">
    <property type="entry name" value="RNase_HI_RT_Ty1"/>
    <property type="match status" value="1"/>
</dbReference>
<dbReference type="PANTHER" id="PTHR11439">
    <property type="entry name" value="GAG-POL-RELATED RETROTRANSPOSON"/>
    <property type="match status" value="1"/>
</dbReference>
<reference evidence="2" key="1">
    <citation type="submission" date="2023-04" db="EMBL/GenBank/DDBJ databases">
        <title>Phytophthora fragariaefolia NBRC 109709.</title>
        <authorList>
            <person name="Ichikawa N."/>
            <person name="Sato H."/>
            <person name="Tonouchi N."/>
        </authorList>
    </citation>
    <scope>NUCLEOTIDE SEQUENCE</scope>
    <source>
        <strain evidence="2">NBRC 109709</strain>
    </source>
</reference>
<dbReference type="AlphaFoldDB" id="A0A9W6Y467"/>
<evidence type="ECO:0000256" key="1">
    <source>
        <dbReference type="SAM" id="MobiDB-lite"/>
    </source>
</evidence>
<evidence type="ECO:0000313" key="2">
    <source>
        <dbReference type="EMBL" id="GMF51959.1"/>
    </source>
</evidence>
<feature type="compositionally biased region" description="Basic and acidic residues" evidence="1">
    <location>
        <begin position="677"/>
        <end position="687"/>
    </location>
</feature>
<keyword evidence="3" id="KW-1185">Reference proteome</keyword>
<feature type="compositionally biased region" description="Polar residues" evidence="1">
    <location>
        <begin position="20"/>
        <end position="31"/>
    </location>
</feature>
<dbReference type="PANTHER" id="PTHR11439:SF440">
    <property type="entry name" value="INTEGRASE CATALYTIC DOMAIN-CONTAINING PROTEIN"/>
    <property type="match status" value="1"/>
</dbReference>
<proteinExistence type="predicted"/>
<organism evidence="2 3">
    <name type="scientific">Phytophthora fragariaefolia</name>
    <dbReference type="NCBI Taxonomy" id="1490495"/>
    <lineage>
        <taxon>Eukaryota</taxon>
        <taxon>Sar</taxon>
        <taxon>Stramenopiles</taxon>
        <taxon>Oomycota</taxon>
        <taxon>Peronosporomycetes</taxon>
        <taxon>Peronosporales</taxon>
        <taxon>Peronosporaceae</taxon>
        <taxon>Phytophthora</taxon>
    </lineage>
</organism>
<accession>A0A9W6Y467</accession>
<feature type="region of interest" description="Disordered" evidence="1">
    <location>
        <begin position="236"/>
        <end position="268"/>
    </location>
</feature>
<dbReference type="OrthoDB" id="97581at2759"/>
<dbReference type="EMBL" id="BSXT01002985">
    <property type="protein sequence ID" value="GMF51959.1"/>
    <property type="molecule type" value="Genomic_DNA"/>
</dbReference>
<name>A0A9W6Y467_9STRA</name>
<evidence type="ECO:0000313" key="3">
    <source>
        <dbReference type="Proteomes" id="UP001165121"/>
    </source>
</evidence>
<feature type="region of interest" description="Disordered" evidence="1">
    <location>
        <begin position="672"/>
        <end position="701"/>
    </location>
</feature>
<feature type="region of interest" description="Disordered" evidence="1">
    <location>
        <begin position="302"/>
        <end position="353"/>
    </location>
</feature>